<sequence length="179" mass="19628">MPRCISWLVVRFAWIGRPVEVRAVAGRAQSLADHRVIAVHSRHTPERILIDPAHHDGPSMDTVTSPPPLGRMGRKLETIAASRPEQRALDLCAAPGGDAPITSKATTETVDLDATRQPLGLLGLVHAAEQLDTLISATVKHDTTPHRLVDQLLDAELDRREEHRLQTSLRLPARSPART</sequence>
<dbReference type="Proteomes" id="UP000748752">
    <property type="component" value="Unassembled WGS sequence"/>
</dbReference>
<accession>A0ABS1CQH0</accession>
<feature type="region of interest" description="Disordered" evidence="1">
    <location>
        <begin position="50"/>
        <end position="71"/>
    </location>
</feature>
<protein>
    <submittedName>
        <fullName evidence="2">Uncharacterized protein</fullName>
    </submittedName>
</protein>
<evidence type="ECO:0000313" key="3">
    <source>
        <dbReference type="Proteomes" id="UP000748752"/>
    </source>
</evidence>
<name>A0ABS1CQH0_9GAMM</name>
<evidence type="ECO:0000256" key="1">
    <source>
        <dbReference type="SAM" id="MobiDB-lite"/>
    </source>
</evidence>
<comment type="caution">
    <text evidence="2">The sequence shown here is derived from an EMBL/GenBank/DDBJ whole genome shotgun (WGS) entry which is preliminary data.</text>
</comment>
<gene>
    <name evidence="2" type="ORF">CKO31_25665</name>
</gene>
<proteinExistence type="predicted"/>
<reference evidence="2 3" key="1">
    <citation type="journal article" date="2020" name="Microorganisms">
        <title>Osmotic Adaptation and Compatible Solute Biosynthesis of Phototrophic Bacteria as Revealed from Genome Analyses.</title>
        <authorList>
            <person name="Imhoff J.F."/>
            <person name="Rahn T."/>
            <person name="Kunzel S."/>
            <person name="Keller A."/>
            <person name="Neulinger S.C."/>
        </authorList>
    </citation>
    <scope>NUCLEOTIDE SEQUENCE [LARGE SCALE GENOMIC DNA]</scope>
    <source>
        <strain evidence="2 3">DSM 6210</strain>
    </source>
</reference>
<organism evidence="2 3">
    <name type="scientific">Thiohalocapsa halophila</name>
    <dbReference type="NCBI Taxonomy" id="69359"/>
    <lineage>
        <taxon>Bacteria</taxon>
        <taxon>Pseudomonadati</taxon>
        <taxon>Pseudomonadota</taxon>
        <taxon>Gammaproteobacteria</taxon>
        <taxon>Chromatiales</taxon>
        <taxon>Chromatiaceae</taxon>
        <taxon>Thiohalocapsa</taxon>
    </lineage>
</organism>
<evidence type="ECO:0000313" key="2">
    <source>
        <dbReference type="EMBL" id="MBK1634043.1"/>
    </source>
</evidence>
<dbReference type="EMBL" id="NRRV01000220">
    <property type="protein sequence ID" value="MBK1634043.1"/>
    <property type="molecule type" value="Genomic_DNA"/>
</dbReference>
<keyword evidence="3" id="KW-1185">Reference proteome</keyword>